<reference evidence="14 15" key="1">
    <citation type="submission" date="2019-07" db="EMBL/GenBank/DDBJ databases">
        <title>Tepidimonas sediminis YIM 72259 draft genome.</title>
        <authorList>
            <person name="Da Costa M.S."/>
            <person name="Froufe H.J.C."/>
            <person name="Egas C."/>
            <person name="Albuquerque L."/>
        </authorList>
    </citation>
    <scope>NUCLEOTIDE SEQUENCE [LARGE SCALE GENOMIC DNA]</scope>
    <source>
        <strain evidence="14 15">YIM 72259</strain>
    </source>
</reference>
<evidence type="ECO:0000256" key="4">
    <source>
        <dbReference type="ARBA" id="ARBA00022695"/>
    </source>
</evidence>
<dbReference type="SUPFAM" id="SSF81891">
    <property type="entry name" value="Poly A polymerase C-terminal region-like"/>
    <property type="match status" value="1"/>
</dbReference>
<feature type="binding site" evidence="11">
    <location>
        <position position="102"/>
    </location>
    <ligand>
        <name>ATP</name>
        <dbReference type="ChEBI" id="CHEBI:30616"/>
    </ligand>
</feature>
<dbReference type="InterPro" id="IPR003607">
    <property type="entry name" value="HD/PDEase_dom"/>
</dbReference>
<dbReference type="SUPFAM" id="SSF81301">
    <property type="entry name" value="Nucleotidyltransferase"/>
    <property type="match status" value="1"/>
</dbReference>
<dbReference type="GO" id="GO:0000287">
    <property type="term" value="F:magnesium ion binding"/>
    <property type="evidence" value="ECO:0007669"/>
    <property type="project" value="UniProtKB-UniRule"/>
</dbReference>
<feature type="binding site" evidence="11">
    <location>
        <position position="8"/>
    </location>
    <ligand>
        <name>CTP</name>
        <dbReference type="ChEBI" id="CHEBI:37563"/>
    </ligand>
</feature>
<dbReference type="GO" id="GO:0000049">
    <property type="term" value="F:tRNA binding"/>
    <property type="evidence" value="ECO:0007669"/>
    <property type="project" value="UniProtKB-UniRule"/>
</dbReference>
<dbReference type="PANTHER" id="PTHR47545">
    <property type="entry name" value="MULTIFUNCTIONAL CCA PROTEIN"/>
    <property type="match status" value="1"/>
</dbReference>
<comment type="cofactor">
    <cofactor evidence="11">
        <name>Mg(2+)</name>
        <dbReference type="ChEBI" id="CHEBI:18420"/>
    </cofactor>
    <text evidence="11">Magnesium is required for nucleotidyltransferase activity.</text>
</comment>
<dbReference type="InterPro" id="IPR002646">
    <property type="entry name" value="PolA_pol_head_dom"/>
</dbReference>
<feature type="binding site" evidence="11">
    <location>
        <position position="163"/>
    </location>
    <ligand>
        <name>ATP</name>
        <dbReference type="ChEBI" id="CHEBI:30616"/>
    </ligand>
</feature>
<evidence type="ECO:0000259" key="13">
    <source>
        <dbReference type="PROSITE" id="PS51831"/>
    </source>
</evidence>
<evidence type="ECO:0000256" key="5">
    <source>
        <dbReference type="ARBA" id="ARBA00022723"/>
    </source>
</evidence>
<comment type="catalytic activity">
    <reaction evidence="11">
        <text>a tRNA with a 3' CCA end + 2 CTP + ATP = a tRNA with a 3' CCACCA end + 3 diphosphate</text>
        <dbReference type="Rhea" id="RHEA:76235"/>
        <dbReference type="Rhea" id="RHEA-COMP:10468"/>
        <dbReference type="Rhea" id="RHEA-COMP:18655"/>
        <dbReference type="ChEBI" id="CHEBI:30616"/>
        <dbReference type="ChEBI" id="CHEBI:33019"/>
        <dbReference type="ChEBI" id="CHEBI:37563"/>
        <dbReference type="ChEBI" id="CHEBI:83071"/>
        <dbReference type="ChEBI" id="CHEBI:195187"/>
    </reaction>
</comment>
<dbReference type="NCBIfam" id="NF008137">
    <property type="entry name" value="PRK10885.1"/>
    <property type="match status" value="1"/>
</dbReference>
<proteinExistence type="inferred from homology"/>
<dbReference type="Pfam" id="PF12627">
    <property type="entry name" value="PolyA_pol_RNAbd"/>
    <property type="match status" value="1"/>
</dbReference>
<evidence type="ECO:0000256" key="10">
    <source>
        <dbReference type="ARBA" id="ARBA00022884"/>
    </source>
</evidence>
<dbReference type="CDD" id="cd00077">
    <property type="entry name" value="HDc"/>
    <property type="match status" value="1"/>
</dbReference>
<comment type="caution">
    <text evidence="14">The sequence shown here is derived from an EMBL/GenBank/DDBJ whole genome shotgun (WGS) entry which is preliminary data.</text>
</comment>
<feature type="region of interest" description="Disordered" evidence="12">
    <location>
        <begin position="441"/>
        <end position="474"/>
    </location>
</feature>
<feature type="domain" description="HD" evidence="13">
    <location>
        <begin position="249"/>
        <end position="350"/>
    </location>
</feature>
<comment type="subunit">
    <text evidence="11">Monomer. Can also form homodimers and oligomers.</text>
</comment>
<dbReference type="InterPro" id="IPR050124">
    <property type="entry name" value="tRNA_CCA-adding_enzyme"/>
</dbReference>
<feature type="binding site" evidence="11">
    <location>
        <position position="8"/>
    </location>
    <ligand>
        <name>ATP</name>
        <dbReference type="ChEBI" id="CHEBI:30616"/>
    </ligand>
</feature>
<comment type="function">
    <text evidence="11">Catalyzes the addition and repair of the essential 3'-terminal CCA sequence in tRNAs without using a nucleic acid template. Adds these three nucleotides in the order of C, C, and A to the tRNA nucleotide-73, using CTP and ATP as substrates and producing inorganic pyrophosphate. tRNA 3'-terminal CCA addition is required both for tRNA processing and repair. Also involved in tRNA surveillance by mediating tandem CCA addition to generate a CCACCA at the 3' terminus of unstable tRNAs. While stable tRNAs receive only 3'-terminal CCA, unstable tRNAs are marked with CCACCA and rapidly degraded.</text>
</comment>
<dbReference type="PROSITE" id="PS51831">
    <property type="entry name" value="HD"/>
    <property type="match status" value="1"/>
</dbReference>
<keyword evidence="1 11" id="KW-0533">Nickel</keyword>
<feature type="binding site" evidence="11">
    <location>
        <position position="11"/>
    </location>
    <ligand>
        <name>CTP</name>
        <dbReference type="ChEBI" id="CHEBI:37563"/>
    </ligand>
</feature>
<keyword evidence="11" id="KW-0378">Hydrolase</keyword>
<dbReference type="CDD" id="cd05398">
    <property type="entry name" value="NT_ClassII-CCAase"/>
    <property type="match status" value="1"/>
</dbReference>
<keyword evidence="8 11" id="KW-0067">ATP-binding</keyword>
<feature type="binding site" evidence="11">
    <location>
        <position position="11"/>
    </location>
    <ligand>
        <name>ATP</name>
        <dbReference type="ChEBI" id="CHEBI:30616"/>
    </ligand>
</feature>
<feature type="binding site" evidence="11">
    <location>
        <position position="163"/>
    </location>
    <ligand>
        <name>CTP</name>
        <dbReference type="ChEBI" id="CHEBI:37563"/>
    </ligand>
</feature>
<keyword evidence="4 11" id="KW-0548">Nucleotidyltransferase</keyword>
<comment type="similarity">
    <text evidence="11">Belongs to the tRNA nucleotidyltransferase/poly(A) polymerase family. Bacterial CCA-adding enzyme type 1 subfamily.</text>
</comment>
<feature type="binding site" evidence="11">
    <location>
        <position position="102"/>
    </location>
    <ligand>
        <name>CTP</name>
        <dbReference type="ChEBI" id="CHEBI:37563"/>
    </ligand>
</feature>
<dbReference type="GO" id="GO:0042245">
    <property type="term" value="P:RNA repair"/>
    <property type="evidence" value="ECO:0007669"/>
    <property type="project" value="UniProtKB-KW"/>
</dbReference>
<dbReference type="Pfam" id="PF01743">
    <property type="entry name" value="PolyA_pol"/>
    <property type="match status" value="1"/>
</dbReference>
<keyword evidence="3 11" id="KW-0819">tRNA processing</keyword>
<evidence type="ECO:0000256" key="3">
    <source>
        <dbReference type="ARBA" id="ARBA00022694"/>
    </source>
</evidence>
<name>A0A554WPV0_9BURK</name>
<dbReference type="InterPro" id="IPR032828">
    <property type="entry name" value="PolyA_RNA-bd"/>
</dbReference>
<organism evidence="14 15">
    <name type="scientific">Tepidimonas sediminis</name>
    <dbReference type="NCBI Taxonomy" id="2588941"/>
    <lineage>
        <taxon>Bacteria</taxon>
        <taxon>Pseudomonadati</taxon>
        <taxon>Pseudomonadota</taxon>
        <taxon>Betaproteobacteria</taxon>
        <taxon>Burkholderiales</taxon>
        <taxon>Tepidimonas</taxon>
    </lineage>
</organism>
<dbReference type="Gene3D" id="3.30.460.10">
    <property type="entry name" value="Beta Polymerase, domain 2"/>
    <property type="match status" value="1"/>
</dbReference>
<evidence type="ECO:0000256" key="7">
    <source>
        <dbReference type="ARBA" id="ARBA00022800"/>
    </source>
</evidence>
<keyword evidence="6 11" id="KW-0547">Nucleotide-binding</keyword>
<comment type="catalytic activity">
    <reaction evidence="11">
        <text>a tRNA precursor + 2 CTP + ATP = a tRNA with a 3' CCA end + 3 diphosphate</text>
        <dbReference type="Rhea" id="RHEA:14433"/>
        <dbReference type="Rhea" id="RHEA-COMP:10465"/>
        <dbReference type="Rhea" id="RHEA-COMP:10468"/>
        <dbReference type="ChEBI" id="CHEBI:30616"/>
        <dbReference type="ChEBI" id="CHEBI:33019"/>
        <dbReference type="ChEBI" id="CHEBI:37563"/>
        <dbReference type="ChEBI" id="CHEBI:74896"/>
        <dbReference type="ChEBI" id="CHEBI:83071"/>
        <dbReference type="EC" id="2.7.7.72"/>
    </reaction>
</comment>
<evidence type="ECO:0000256" key="12">
    <source>
        <dbReference type="SAM" id="MobiDB-lite"/>
    </source>
</evidence>
<keyword evidence="9 11" id="KW-0460">Magnesium</keyword>
<keyword evidence="7 11" id="KW-0692">RNA repair</keyword>
<evidence type="ECO:0000313" key="15">
    <source>
        <dbReference type="Proteomes" id="UP000320225"/>
    </source>
</evidence>
<evidence type="ECO:0000256" key="9">
    <source>
        <dbReference type="ARBA" id="ARBA00022842"/>
    </source>
</evidence>
<comment type="domain">
    <text evidence="11">Comprises two domains: an N-terminal domain containing the nucleotidyltransferase activity and a C-terminal HD domain associated with both phosphodiesterase and phosphatase activities.</text>
</comment>
<comment type="cofactor">
    <cofactor evidence="11">
        <name>Ni(2+)</name>
        <dbReference type="ChEBI" id="CHEBI:49786"/>
    </cofactor>
    <text evidence="11">Nickel for phosphatase activity.</text>
</comment>
<dbReference type="Gene3D" id="1.10.3090.10">
    <property type="entry name" value="cca-adding enzyme, domain 2"/>
    <property type="match status" value="1"/>
</dbReference>
<keyword evidence="15" id="KW-1185">Reference proteome</keyword>
<dbReference type="InterPro" id="IPR043519">
    <property type="entry name" value="NT_sf"/>
</dbReference>
<sequence>MEVYLVGGAVRDGLLGHFHVGHRRPDGSAHADRDWVVVGATPEAMVARGFVPVGRDFPVFLHPQTREEYALARTERKTARGYHGFAFHAAPDVTLEQDLARRDLTINAMALPAAALRPDGTFDPDDPRLVDPYGGRRDLAAKVLRHVTPAFAEDPVRILRMARFAARWPDFTVAPETLALMRAMVAHGEVDHLVPERVWQELARGLMEPRPSRMLQVLRDCGALRVLLPEVDRLWGVPQRADYHPEVDTGVHLELVLDMAARLQAPLAVRWACLGHDLGKGTTPPEVLPRHLGHEERSVRLLRQVGARWRVPRECQELAEVVAREHGHIHRCAQLGAAATLRLLQRCDALRRPQRFEQVLLACECDARGRLHHEARPYPQAARLRAALQAALAVDTAAVAAAVQAQHPSARDLGPRIGAAIEHARVQAVAQALAAQDGAAPAETAAGASHGGGAARQRSTQPGQSAIGIGRATP</sequence>
<dbReference type="EMBL" id="VJND01000006">
    <property type="protein sequence ID" value="TSE25609.1"/>
    <property type="molecule type" value="Genomic_DNA"/>
</dbReference>
<feature type="binding site" evidence="11">
    <location>
        <position position="34"/>
    </location>
    <ligand>
        <name>Mg(2+)</name>
        <dbReference type="ChEBI" id="CHEBI:18420"/>
    </ligand>
</feature>
<evidence type="ECO:0000256" key="2">
    <source>
        <dbReference type="ARBA" id="ARBA00022679"/>
    </source>
</evidence>
<dbReference type="Proteomes" id="UP000320225">
    <property type="component" value="Unassembled WGS sequence"/>
</dbReference>
<keyword evidence="2 11" id="KW-0808">Transferase</keyword>
<evidence type="ECO:0000313" key="14">
    <source>
        <dbReference type="EMBL" id="TSE25609.1"/>
    </source>
</evidence>
<dbReference type="GO" id="GO:0005524">
    <property type="term" value="F:ATP binding"/>
    <property type="evidence" value="ECO:0007669"/>
    <property type="project" value="UniProtKB-UniRule"/>
</dbReference>
<dbReference type="GO" id="GO:0160016">
    <property type="term" value="F:CCACCA tRNA nucleotidyltransferase activity"/>
    <property type="evidence" value="ECO:0007669"/>
    <property type="project" value="RHEA"/>
</dbReference>
<feature type="binding site" evidence="11">
    <location>
        <position position="160"/>
    </location>
    <ligand>
        <name>ATP</name>
        <dbReference type="ChEBI" id="CHEBI:30616"/>
    </ligand>
</feature>
<dbReference type="Pfam" id="PF01966">
    <property type="entry name" value="HD"/>
    <property type="match status" value="1"/>
</dbReference>
<keyword evidence="5 11" id="KW-0479">Metal-binding</keyword>
<dbReference type="OrthoDB" id="9805698at2"/>
<dbReference type="EC" id="2.7.7.72" evidence="11"/>
<dbReference type="InterPro" id="IPR006674">
    <property type="entry name" value="HD_domain"/>
</dbReference>
<evidence type="ECO:0000256" key="1">
    <source>
        <dbReference type="ARBA" id="ARBA00022596"/>
    </source>
</evidence>
<keyword evidence="10 11" id="KW-0694">RNA-binding</keyword>
<evidence type="ECO:0000256" key="6">
    <source>
        <dbReference type="ARBA" id="ARBA00022741"/>
    </source>
</evidence>
<dbReference type="GO" id="GO:0016791">
    <property type="term" value="F:phosphatase activity"/>
    <property type="evidence" value="ECO:0007669"/>
    <property type="project" value="UniProtKB-UniRule"/>
</dbReference>
<feature type="binding site" evidence="11">
    <location>
        <position position="32"/>
    </location>
    <ligand>
        <name>Mg(2+)</name>
        <dbReference type="ChEBI" id="CHEBI:18420"/>
    </ligand>
</feature>
<dbReference type="GO" id="GO:0004112">
    <property type="term" value="F:cyclic-nucleotide phosphodiesterase activity"/>
    <property type="evidence" value="ECO:0007669"/>
    <property type="project" value="UniProtKB-UniRule"/>
</dbReference>
<dbReference type="EC" id="3.1.4.-" evidence="11"/>
<evidence type="ECO:0000256" key="8">
    <source>
        <dbReference type="ARBA" id="ARBA00022840"/>
    </source>
</evidence>
<dbReference type="GO" id="GO:0001680">
    <property type="term" value="P:tRNA 3'-terminal CCA addition"/>
    <property type="evidence" value="ECO:0007669"/>
    <property type="project" value="UniProtKB-UniRule"/>
</dbReference>
<dbReference type="HAMAP" id="MF_01261">
    <property type="entry name" value="CCA_bact_type1"/>
    <property type="match status" value="1"/>
</dbReference>
<evidence type="ECO:0000256" key="11">
    <source>
        <dbReference type="HAMAP-Rule" id="MF_01261"/>
    </source>
</evidence>
<keyword evidence="11" id="KW-0511">Multifunctional enzyme</keyword>
<dbReference type="InterPro" id="IPR012006">
    <property type="entry name" value="CCA_bact"/>
</dbReference>
<dbReference type="GO" id="GO:0004810">
    <property type="term" value="F:CCA tRNA nucleotidyltransferase activity"/>
    <property type="evidence" value="ECO:0007669"/>
    <property type="project" value="UniProtKB-UniRule"/>
</dbReference>
<protein>
    <recommendedName>
        <fullName evidence="11">Multifunctional CCA protein</fullName>
    </recommendedName>
    <domain>
        <recommendedName>
            <fullName evidence="11">CCA-adding enzyme</fullName>
            <ecNumber evidence="11">2.7.7.72</ecNumber>
        </recommendedName>
        <alternativeName>
            <fullName evidence="11">CCA tRNA nucleotidyltransferase</fullName>
        </alternativeName>
        <alternativeName>
            <fullName evidence="11">tRNA CCA-pyrophosphorylase</fullName>
        </alternativeName>
        <alternativeName>
            <fullName evidence="11">tRNA adenylyl-/cytidylyl-transferase</fullName>
        </alternativeName>
        <alternativeName>
            <fullName evidence="11">tRNA nucleotidyltransferase</fullName>
        </alternativeName>
        <alternativeName>
            <fullName evidence="11">tRNA-NT</fullName>
        </alternativeName>
    </domain>
    <domain>
        <recommendedName>
            <fullName evidence="11">2'-nucleotidase</fullName>
            <ecNumber evidence="11">3.1.3.-</ecNumber>
        </recommendedName>
    </domain>
    <domain>
        <recommendedName>
            <fullName evidence="11">2',3'-cyclic phosphodiesterase</fullName>
            <ecNumber evidence="11">3.1.4.-</ecNumber>
        </recommendedName>
    </domain>
    <domain>
        <recommendedName>
            <fullName evidence="11">Phosphatase</fullName>
        </recommendedName>
    </domain>
</protein>
<gene>
    <name evidence="11 14" type="primary">cca</name>
    <name evidence="14" type="ORF">Tsedi_01194</name>
</gene>
<comment type="miscellaneous">
    <text evidence="11">A single active site specifically recognizes both ATP and CTP and is responsible for their addition.</text>
</comment>
<feature type="binding site" evidence="11">
    <location>
        <position position="160"/>
    </location>
    <ligand>
        <name>CTP</name>
        <dbReference type="ChEBI" id="CHEBI:37563"/>
    </ligand>
</feature>
<accession>A0A554WPV0</accession>
<dbReference type="EC" id="3.1.3.-" evidence="11"/>
<dbReference type="PANTHER" id="PTHR47545:SF1">
    <property type="entry name" value="MULTIFUNCTIONAL CCA PROTEIN"/>
    <property type="match status" value="1"/>
</dbReference>
<dbReference type="AlphaFoldDB" id="A0A554WPV0"/>